<proteinExistence type="predicted"/>
<protein>
    <submittedName>
        <fullName evidence="2">Uncharacterized protein</fullName>
    </submittedName>
</protein>
<keyword evidence="1" id="KW-0812">Transmembrane</keyword>
<evidence type="ECO:0000313" key="3">
    <source>
        <dbReference type="Proteomes" id="UP000214649"/>
    </source>
</evidence>
<evidence type="ECO:0000256" key="1">
    <source>
        <dbReference type="SAM" id="Phobius"/>
    </source>
</evidence>
<accession>A0A239RFV3</accession>
<feature type="transmembrane region" description="Helical" evidence="1">
    <location>
        <begin position="6"/>
        <end position="26"/>
    </location>
</feature>
<evidence type="ECO:0000313" key="2">
    <source>
        <dbReference type="EMBL" id="SNU09717.1"/>
    </source>
</evidence>
<dbReference type="Proteomes" id="UP000214649">
    <property type="component" value="Unassembled WGS sequence"/>
</dbReference>
<name>A0A239RFV3_STREI</name>
<feature type="transmembrane region" description="Helical" evidence="1">
    <location>
        <begin position="58"/>
        <end position="76"/>
    </location>
</feature>
<organism evidence="2 3">
    <name type="scientific">Streptococcus equinus</name>
    <name type="common">Streptococcus bovis</name>
    <dbReference type="NCBI Taxonomy" id="1335"/>
    <lineage>
        <taxon>Bacteria</taxon>
        <taxon>Bacillati</taxon>
        <taxon>Bacillota</taxon>
        <taxon>Bacilli</taxon>
        <taxon>Lactobacillales</taxon>
        <taxon>Streptococcaceae</taxon>
        <taxon>Streptococcus</taxon>
    </lineage>
</organism>
<reference evidence="2 3" key="1">
    <citation type="submission" date="2017-07" db="EMBL/GenBank/DDBJ databases">
        <authorList>
            <person name="Sun Z.S."/>
            <person name="Albrecht U."/>
            <person name="Echele G."/>
            <person name="Lee C.C."/>
        </authorList>
    </citation>
    <scope>NUCLEOTIDE SEQUENCE [LARGE SCALE GENOMIC DNA]</scope>
    <source>
        <strain evidence="2 3">AR3</strain>
    </source>
</reference>
<dbReference type="EMBL" id="FZRA01000011">
    <property type="protein sequence ID" value="SNU09717.1"/>
    <property type="molecule type" value="Genomic_DNA"/>
</dbReference>
<sequence>MKNTMKQALVFGLPMDLVCVAIFIILGKNYLFLDLIFSTMGLVVIKMLGYAHYDDLELHEYLIFGCYTCLIMLLTIR</sequence>
<feature type="transmembrane region" description="Helical" evidence="1">
    <location>
        <begin position="31"/>
        <end position="52"/>
    </location>
</feature>
<keyword evidence="1" id="KW-0472">Membrane</keyword>
<keyword evidence="1" id="KW-1133">Transmembrane helix</keyword>
<dbReference type="AlphaFoldDB" id="A0A239RFV3"/>
<gene>
    <name evidence="2" type="ORF">SAMN05216470_1987</name>
</gene>